<dbReference type="OrthoDB" id="3214648at2"/>
<dbReference type="EMBL" id="SDMQ01000002">
    <property type="protein sequence ID" value="TBT87331.1"/>
    <property type="molecule type" value="Genomic_DNA"/>
</dbReference>
<protein>
    <submittedName>
        <fullName evidence="1">Uncharacterized protein</fullName>
    </submittedName>
</protein>
<evidence type="ECO:0000313" key="2">
    <source>
        <dbReference type="Proteomes" id="UP000292373"/>
    </source>
</evidence>
<dbReference type="Proteomes" id="UP000292373">
    <property type="component" value="Unassembled WGS sequence"/>
</dbReference>
<proteinExistence type="predicted"/>
<comment type="caution">
    <text evidence="1">The sequence shown here is derived from an EMBL/GenBank/DDBJ whole genome shotgun (WGS) entry which is preliminary data.</text>
</comment>
<reference evidence="1 2" key="1">
    <citation type="submission" date="2019-01" db="EMBL/GenBank/DDBJ databases">
        <title>Lactibacter flavus gen. nov., sp. nov., a novel bacterium of the family Propionibacteriaceae isolated from raw milk and dairy products.</title>
        <authorList>
            <person name="Huptas C."/>
            <person name="Wenning M."/>
            <person name="Breitenwieser F."/>
            <person name="Doll E."/>
            <person name="Von Neubeck M."/>
            <person name="Busse H.-J."/>
            <person name="Scherer S."/>
        </authorList>
    </citation>
    <scope>NUCLEOTIDE SEQUENCE [LARGE SCALE GENOMIC DNA]</scope>
    <source>
        <strain evidence="1 2">KCTC 33808</strain>
    </source>
</reference>
<gene>
    <name evidence="1" type="ORF">ET989_03205</name>
</gene>
<evidence type="ECO:0000313" key="1">
    <source>
        <dbReference type="EMBL" id="TBT87331.1"/>
    </source>
</evidence>
<dbReference type="RefSeq" id="WP_131167117.1">
    <property type="nucleotide sequence ID" value="NZ_CANLBI010000001.1"/>
</dbReference>
<organism evidence="1 2">
    <name type="scientific">Propioniciclava sinopodophylli</name>
    <dbReference type="NCBI Taxonomy" id="1837344"/>
    <lineage>
        <taxon>Bacteria</taxon>
        <taxon>Bacillati</taxon>
        <taxon>Actinomycetota</taxon>
        <taxon>Actinomycetes</taxon>
        <taxon>Propionibacteriales</taxon>
        <taxon>Propionibacteriaceae</taxon>
        <taxon>Propioniciclava</taxon>
    </lineage>
</organism>
<sequence>MFRWRTEPVLDADTAADAGLGQEFPTQADAEAWLTASFEDLLDAGAASVTLLEGDRVVYGPMSLSA</sequence>
<name>A0A4Q9KGT1_9ACTN</name>
<accession>A0A4Q9KGT1</accession>
<dbReference type="AlphaFoldDB" id="A0A4Q9KGT1"/>
<keyword evidence="2" id="KW-1185">Reference proteome</keyword>